<keyword evidence="2" id="KW-0964">Secreted</keyword>
<accession>A0A6S6SWG3</accession>
<feature type="compositionally biased region" description="Basic and acidic residues" evidence="5">
    <location>
        <begin position="161"/>
        <end position="176"/>
    </location>
</feature>
<dbReference type="EMBL" id="CACVAV010000165">
    <property type="protein sequence ID" value="CAA6810352.1"/>
    <property type="molecule type" value="Genomic_DNA"/>
</dbReference>
<evidence type="ECO:0000256" key="1">
    <source>
        <dbReference type="ARBA" id="ARBA00004613"/>
    </source>
</evidence>
<dbReference type="Gene3D" id="4.10.1080.10">
    <property type="entry name" value="TSP type-3 repeat"/>
    <property type="match status" value="3"/>
</dbReference>
<name>A0A6S6SWG3_9GAMM</name>
<feature type="signal peptide" evidence="6">
    <location>
        <begin position="1"/>
        <end position="32"/>
    </location>
</feature>
<evidence type="ECO:0000256" key="6">
    <source>
        <dbReference type="SAM" id="SignalP"/>
    </source>
</evidence>
<dbReference type="EC" id="5.2.1.8" evidence="7"/>
<evidence type="ECO:0000256" key="5">
    <source>
        <dbReference type="SAM" id="MobiDB-lite"/>
    </source>
</evidence>
<dbReference type="SUPFAM" id="SSF103647">
    <property type="entry name" value="TSP type-3 repeat"/>
    <property type="match status" value="3"/>
</dbReference>
<dbReference type="InterPro" id="IPR059100">
    <property type="entry name" value="TSP3_bac"/>
</dbReference>
<reference evidence="7" key="1">
    <citation type="submission" date="2020-01" db="EMBL/GenBank/DDBJ databases">
        <authorList>
            <person name="Meier V. D."/>
            <person name="Meier V D."/>
        </authorList>
    </citation>
    <scope>NUCLEOTIDE SEQUENCE</scope>
    <source>
        <strain evidence="7">HLG_WM_MAG_08</strain>
    </source>
</reference>
<feature type="region of interest" description="Disordered" evidence="5">
    <location>
        <begin position="96"/>
        <end position="255"/>
    </location>
</feature>
<feature type="chain" id="PRO_5027655452" evidence="6">
    <location>
        <begin position="33"/>
        <end position="560"/>
    </location>
</feature>
<comment type="subcellular location">
    <subcellularLocation>
        <location evidence="1">Secreted</location>
    </subcellularLocation>
</comment>
<feature type="compositionally biased region" description="Acidic residues" evidence="5">
    <location>
        <begin position="145"/>
        <end position="156"/>
    </location>
</feature>
<organism evidence="7">
    <name type="scientific">uncultured Thiotrichaceae bacterium</name>
    <dbReference type="NCBI Taxonomy" id="298394"/>
    <lineage>
        <taxon>Bacteria</taxon>
        <taxon>Pseudomonadati</taxon>
        <taxon>Pseudomonadota</taxon>
        <taxon>Gammaproteobacteria</taxon>
        <taxon>Thiotrichales</taxon>
        <taxon>Thiotrichaceae</taxon>
        <taxon>environmental samples</taxon>
    </lineage>
</organism>
<feature type="region of interest" description="Disordered" evidence="5">
    <location>
        <begin position="388"/>
        <end position="410"/>
    </location>
</feature>
<keyword evidence="4" id="KW-0106">Calcium</keyword>
<gene>
    <name evidence="7" type="ORF">HELGO_WM36734</name>
</gene>
<feature type="compositionally biased region" description="Acidic residues" evidence="5">
    <location>
        <begin position="115"/>
        <end position="131"/>
    </location>
</feature>
<dbReference type="GO" id="GO:0005509">
    <property type="term" value="F:calcium ion binding"/>
    <property type="evidence" value="ECO:0007669"/>
    <property type="project" value="InterPro"/>
</dbReference>
<dbReference type="InterPro" id="IPR028974">
    <property type="entry name" value="TSP_type-3_rpt"/>
</dbReference>
<proteinExistence type="predicted"/>
<evidence type="ECO:0000256" key="2">
    <source>
        <dbReference type="ARBA" id="ARBA00022525"/>
    </source>
</evidence>
<keyword evidence="3 6" id="KW-0732">Signal</keyword>
<evidence type="ECO:0000256" key="3">
    <source>
        <dbReference type="ARBA" id="ARBA00022729"/>
    </source>
</evidence>
<evidence type="ECO:0000256" key="4">
    <source>
        <dbReference type="ARBA" id="ARBA00022837"/>
    </source>
</evidence>
<evidence type="ECO:0000313" key="7">
    <source>
        <dbReference type="EMBL" id="CAA6810352.1"/>
    </source>
</evidence>
<feature type="compositionally biased region" description="Basic and acidic residues" evidence="5">
    <location>
        <begin position="192"/>
        <end position="203"/>
    </location>
</feature>
<dbReference type="GO" id="GO:0003755">
    <property type="term" value="F:peptidyl-prolyl cis-trans isomerase activity"/>
    <property type="evidence" value="ECO:0007669"/>
    <property type="project" value="UniProtKB-EC"/>
</dbReference>
<dbReference type="PANTHER" id="PTHR10199:SF119">
    <property type="entry name" value="RE20510P"/>
    <property type="match status" value="1"/>
</dbReference>
<sequence>MCCIYKADNNVIKNRAFFFLIGVLCLAQGVQASTEEGQDLPDSDFDGLSDEVERLLGTNSWLTDTDGDGLSDLLEVGNEPMNPLDSDHDRMIDALDIDDDNDGIPTVVESKQDSDGDGIPDYLDLDTDGDGIPDSLEAGISGLDADNDGLDDDFDVDQSGGEDRNGDGIDGHRLMPDNDGDGIPDISDASDNDGRSGDLDKDGLSNYFEEQLGSDPSLADSDRDGVPDTLEIGAGADPLDTDGDGQPDILDTDDDNDGVLTKWEVPNRSIAPFLADTDADGVFNYLDTDDDGDGILSRDEDSNRDGQLFNDDSDADGIANYLDFDDADGPGADRDKDGLTDRLELAIGSNPNGTDTDNDGISDELEIGLYESTPADTDGDGVFDFLDQDDDGDGIPTLVEGEGDRDGDGRVNYLDADSGVYFYCIADGRIVDNIRDFSVLPASDAEVNGDMAAGRFRWQVSQPGTYTLKFTLPEGMSIAGPAGAKGFAPGEADSGAVSLGRGEDIARKGFLSAFNRDDLPDWYEQFVIGDSAISLINLNIPLQGGTCSQALVGVPVTQPK</sequence>
<feature type="region of interest" description="Disordered" evidence="5">
    <location>
        <begin position="294"/>
        <end position="315"/>
    </location>
</feature>
<dbReference type="PANTHER" id="PTHR10199">
    <property type="entry name" value="THROMBOSPONDIN"/>
    <property type="match status" value="1"/>
</dbReference>
<dbReference type="Pfam" id="PF18884">
    <property type="entry name" value="TSP3_bac"/>
    <property type="match status" value="6"/>
</dbReference>
<dbReference type="AlphaFoldDB" id="A0A6S6SWG3"/>
<keyword evidence="7" id="KW-0413">Isomerase</keyword>
<protein>
    <submittedName>
        <fullName evidence="7">FKBP-type peptidyl-prolyl cis-trans isomerase FkpA (EC)</fullName>
        <ecNumber evidence="7">5.2.1.8</ecNumber>
    </submittedName>
</protein>
<feature type="compositionally biased region" description="Acidic residues" evidence="5">
    <location>
        <begin position="239"/>
        <end position="255"/>
    </location>
</feature>